<proteinExistence type="inferred from homology"/>
<organism evidence="7 8">
    <name type="scientific">Gnomoniopsis smithogilvyi</name>
    <dbReference type="NCBI Taxonomy" id="1191159"/>
    <lineage>
        <taxon>Eukaryota</taxon>
        <taxon>Fungi</taxon>
        <taxon>Dikarya</taxon>
        <taxon>Ascomycota</taxon>
        <taxon>Pezizomycotina</taxon>
        <taxon>Sordariomycetes</taxon>
        <taxon>Sordariomycetidae</taxon>
        <taxon>Diaporthales</taxon>
        <taxon>Gnomoniaceae</taxon>
        <taxon>Gnomoniopsis</taxon>
    </lineage>
</organism>
<dbReference type="GO" id="GO:0015205">
    <property type="term" value="F:nucleobase transmembrane transporter activity"/>
    <property type="evidence" value="ECO:0007669"/>
    <property type="project" value="TreeGrafter"/>
</dbReference>
<dbReference type="GO" id="GO:0005886">
    <property type="term" value="C:plasma membrane"/>
    <property type="evidence" value="ECO:0007669"/>
    <property type="project" value="TreeGrafter"/>
</dbReference>
<feature type="transmembrane region" description="Helical" evidence="6">
    <location>
        <begin position="113"/>
        <end position="136"/>
    </location>
</feature>
<feature type="transmembrane region" description="Helical" evidence="6">
    <location>
        <begin position="23"/>
        <end position="42"/>
    </location>
</feature>
<dbReference type="Gene3D" id="1.10.4160.10">
    <property type="entry name" value="Hydantoin permease"/>
    <property type="match status" value="1"/>
</dbReference>
<feature type="transmembrane region" description="Helical" evidence="6">
    <location>
        <begin position="63"/>
        <end position="83"/>
    </location>
</feature>
<dbReference type="EMBL" id="JAPEVB010000007">
    <property type="protein sequence ID" value="KAJ4385736.1"/>
    <property type="molecule type" value="Genomic_DNA"/>
</dbReference>
<evidence type="ECO:0000256" key="6">
    <source>
        <dbReference type="SAM" id="Phobius"/>
    </source>
</evidence>
<keyword evidence="3 6" id="KW-0812">Transmembrane</keyword>
<dbReference type="PANTHER" id="PTHR30618:SF4">
    <property type="entry name" value="ALLANTOIN PERMEASE"/>
    <property type="match status" value="1"/>
</dbReference>
<name>A0A9W9CT04_9PEZI</name>
<comment type="similarity">
    <text evidence="2">Belongs to the purine-cytosine permease (2.A.39) family.</text>
</comment>
<keyword evidence="5 6" id="KW-0472">Membrane</keyword>
<dbReference type="AlphaFoldDB" id="A0A9W9CT04"/>
<feature type="transmembrane region" description="Helical" evidence="6">
    <location>
        <begin position="265"/>
        <end position="284"/>
    </location>
</feature>
<gene>
    <name evidence="7" type="ORF">N0V93_010166</name>
</gene>
<accession>A0A9W9CT04</accession>
<dbReference type="Pfam" id="PF02133">
    <property type="entry name" value="Transp_cyt_pur"/>
    <property type="match status" value="1"/>
</dbReference>
<dbReference type="OrthoDB" id="2018619at2759"/>
<keyword evidence="8" id="KW-1185">Reference proteome</keyword>
<evidence type="ECO:0000256" key="2">
    <source>
        <dbReference type="ARBA" id="ARBA00008974"/>
    </source>
</evidence>
<dbReference type="InterPro" id="IPR045225">
    <property type="entry name" value="Uracil/uridine/allantoin_perm"/>
</dbReference>
<evidence type="ECO:0000313" key="8">
    <source>
        <dbReference type="Proteomes" id="UP001140453"/>
    </source>
</evidence>
<comment type="caution">
    <text evidence="7">The sequence shown here is derived from an EMBL/GenBank/DDBJ whole genome shotgun (WGS) entry which is preliminary data.</text>
</comment>
<evidence type="ECO:0000256" key="4">
    <source>
        <dbReference type="ARBA" id="ARBA00022989"/>
    </source>
</evidence>
<reference evidence="7" key="1">
    <citation type="submission" date="2022-10" db="EMBL/GenBank/DDBJ databases">
        <title>Tapping the CABI collections for fungal endophytes: first genome assemblies for Collariella, Neodidymelliopsis, Ascochyta clinopodiicola, Didymella pomorum, Didymosphaeria variabile, Neocosmospora piperis and Neocucurbitaria cava.</title>
        <authorList>
            <person name="Hill R."/>
        </authorList>
    </citation>
    <scope>NUCLEOTIDE SEQUENCE</scope>
    <source>
        <strain evidence="7">IMI 355082</strain>
    </source>
</reference>
<protein>
    <submittedName>
        <fullName evidence="7">Uncharacterized protein</fullName>
    </submittedName>
</protein>
<sequence>MATVKGGGPLLSKGSTPMSSWDLGWAIVSGVTTVIGGIAVGLTNANDYSRFARHPGDQVFGQWISIIVFGTLFPLFGCLAASATQEIYGQAIWNPPLIAQQWLDDTYSNGARAAAFFAGVGLLMIQIGINVVDNAYSTGMDLAGLFSSYINIRRGAYVGLVLSLVMCPWKLLSSAAVFISVLSAYSVFLGPIIGIQVCDYWIVRRRRLKLSDLYHPRPDGIYYFVKGFNPRSFVAWVLGFATQLPGFASNVTPDSVQVGQAWNELFYLAFPLGFAISFSAHYILNRIWPPDGLGLIDEQDYYGTFDADEAMKLGIAPHSESEADNVIEGLGSDAEVCENVLNAKS</sequence>
<dbReference type="PANTHER" id="PTHR30618">
    <property type="entry name" value="NCS1 FAMILY PURINE/PYRIMIDINE TRANSPORTER"/>
    <property type="match status" value="1"/>
</dbReference>
<dbReference type="InterPro" id="IPR001248">
    <property type="entry name" value="Pur-cyt_permease"/>
</dbReference>
<evidence type="ECO:0000256" key="3">
    <source>
        <dbReference type="ARBA" id="ARBA00022692"/>
    </source>
</evidence>
<keyword evidence="4 6" id="KW-1133">Transmembrane helix</keyword>
<dbReference type="Proteomes" id="UP001140453">
    <property type="component" value="Unassembled WGS sequence"/>
</dbReference>
<comment type="subcellular location">
    <subcellularLocation>
        <location evidence="1">Membrane</location>
        <topology evidence="1">Multi-pass membrane protein</topology>
    </subcellularLocation>
</comment>
<evidence type="ECO:0000256" key="1">
    <source>
        <dbReference type="ARBA" id="ARBA00004141"/>
    </source>
</evidence>
<evidence type="ECO:0000313" key="7">
    <source>
        <dbReference type="EMBL" id="KAJ4385736.1"/>
    </source>
</evidence>
<evidence type="ECO:0000256" key="5">
    <source>
        <dbReference type="ARBA" id="ARBA00023136"/>
    </source>
</evidence>
<feature type="transmembrane region" description="Helical" evidence="6">
    <location>
        <begin position="185"/>
        <end position="203"/>
    </location>
</feature>